<dbReference type="InterPro" id="IPR010802">
    <property type="entry name" value="DUF1400"/>
</dbReference>
<protein>
    <submittedName>
        <fullName evidence="5">Alpha/beta hydrolase</fullName>
    </submittedName>
</protein>
<dbReference type="GO" id="GO:0003847">
    <property type="term" value="F:1-alkyl-2-acetylglycerophosphocholine esterase activity"/>
    <property type="evidence" value="ECO:0007669"/>
    <property type="project" value="TreeGrafter"/>
</dbReference>
<dbReference type="Proteomes" id="UP001333818">
    <property type="component" value="Unassembled WGS sequence"/>
</dbReference>
<dbReference type="PANTHER" id="PTHR10272:SF13">
    <property type="entry name" value="POLY(ETHYLENE TEREPHTHALATE) HYDROLASE"/>
    <property type="match status" value="1"/>
</dbReference>
<dbReference type="Gene3D" id="3.40.50.1820">
    <property type="entry name" value="alpha/beta hydrolase"/>
    <property type="match status" value="1"/>
</dbReference>
<dbReference type="InterPro" id="IPR029058">
    <property type="entry name" value="AB_hydrolase_fold"/>
</dbReference>
<dbReference type="InterPro" id="IPR017395">
    <property type="entry name" value="Chlorophyllase-like"/>
</dbReference>
<dbReference type="AlphaFoldDB" id="A0AAW9Q5E1"/>
<keyword evidence="6" id="KW-1185">Reference proteome</keyword>
<reference evidence="5" key="1">
    <citation type="submission" date="2024-01" db="EMBL/GenBank/DDBJ databases">
        <title>Bank of Algae and Cyanobacteria of the Azores (BACA) strain genomes.</title>
        <authorList>
            <person name="Luz R."/>
            <person name="Cordeiro R."/>
            <person name="Fonseca A."/>
            <person name="Goncalves V."/>
        </authorList>
    </citation>
    <scope>NUCLEOTIDE SEQUENCE</scope>
    <source>
        <strain evidence="5">BACA0141</strain>
    </source>
</reference>
<dbReference type="SUPFAM" id="SSF53474">
    <property type="entry name" value="alpha/beta-Hydrolases"/>
    <property type="match status" value="1"/>
</dbReference>
<name>A0AAW9Q5E1_9CYAN</name>
<feature type="domain" description="DUF1400" evidence="4">
    <location>
        <begin position="50"/>
        <end position="177"/>
    </location>
</feature>
<evidence type="ECO:0000313" key="6">
    <source>
        <dbReference type="Proteomes" id="UP001333818"/>
    </source>
</evidence>
<sequence>MVSSWLGTQRSAKSVAKDKISEFNMSWRNLFGSLLLSLIPISCVTLPVHAAERIKVSFGPLDLGISVRELATFAKEGKVGDELESYLSRIATNEDRKYIRDYLNFRADVKPLQVAQFFYSSVGVQILDYMGEHILAGNKQNGSIAIRAALILAASDPEGLTAVNFLKFFPTDEIRLNSDEIFTTASKIEKLVKQTNGAIAAIGKLSALQAQSEPAIDLVKLQAQNLGQSGKFSYKVETVTLKDSRRNRSLVVDFYLPQGLSAPAPVVVLSHGLASNRQHFADLAKHFASYGFVAAVPQHPGSDSVQVENLLRGYKKEVFDVNEFVDRPLDIRFILDEMGRRYPDRINLQQVAVMGHSFGGYTALMVAGATIDFEQLTKECTKGFNGTNASLLVQCEALKLPREAYNFKDDRVKLAIVVNPIDSSILGASGLSKIEIPVAIFASSDDAVAPIVLEQVEPFTWLKNSDRYLLLAKGVGHVFDVKSFLRTLAPSIALFIPSQDVDALDEYDRIFYLAMLETHLAHRPEYRPFLQASYAIATTKDPNKVNVLNSLTEAQFQKMLVGEP</sequence>
<dbReference type="RefSeq" id="WP_330484262.1">
    <property type="nucleotide sequence ID" value="NZ_JAZBJZ010000054.1"/>
</dbReference>
<evidence type="ECO:0000256" key="1">
    <source>
        <dbReference type="ARBA" id="ARBA00022801"/>
    </source>
</evidence>
<dbReference type="EMBL" id="JAZBJZ010000054">
    <property type="protein sequence ID" value="MEE3717831.1"/>
    <property type="molecule type" value="Genomic_DNA"/>
</dbReference>
<evidence type="ECO:0000256" key="3">
    <source>
        <dbReference type="ARBA" id="ARBA00023098"/>
    </source>
</evidence>
<organism evidence="5 6">
    <name type="scientific">Tumidithrix elongata BACA0141</name>
    <dbReference type="NCBI Taxonomy" id="2716417"/>
    <lineage>
        <taxon>Bacteria</taxon>
        <taxon>Bacillati</taxon>
        <taxon>Cyanobacteriota</taxon>
        <taxon>Cyanophyceae</taxon>
        <taxon>Pseudanabaenales</taxon>
        <taxon>Pseudanabaenaceae</taxon>
        <taxon>Tumidithrix</taxon>
        <taxon>Tumidithrix elongata</taxon>
    </lineage>
</organism>
<comment type="caution">
    <text evidence="5">The sequence shown here is derived from an EMBL/GenBank/DDBJ whole genome shotgun (WGS) entry which is preliminary data.</text>
</comment>
<evidence type="ECO:0000256" key="2">
    <source>
        <dbReference type="ARBA" id="ARBA00022963"/>
    </source>
</evidence>
<accession>A0AAW9Q5E1</accession>
<evidence type="ECO:0000313" key="5">
    <source>
        <dbReference type="EMBL" id="MEE3717831.1"/>
    </source>
</evidence>
<dbReference type="Pfam" id="PF07224">
    <property type="entry name" value="Chlorophyllase"/>
    <property type="match status" value="1"/>
</dbReference>
<dbReference type="GO" id="GO:0016042">
    <property type="term" value="P:lipid catabolic process"/>
    <property type="evidence" value="ECO:0007669"/>
    <property type="project" value="UniProtKB-KW"/>
</dbReference>
<dbReference type="PANTHER" id="PTHR10272">
    <property type="entry name" value="PLATELET-ACTIVATING FACTOR ACETYLHYDROLASE"/>
    <property type="match status" value="1"/>
</dbReference>
<proteinExistence type="predicted"/>
<gene>
    <name evidence="5" type="ORF">V2H45_13900</name>
</gene>
<keyword evidence="2" id="KW-0442">Lipid degradation</keyword>
<dbReference type="Pfam" id="PF07176">
    <property type="entry name" value="DUF1400"/>
    <property type="match status" value="1"/>
</dbReference>
<evidence type="ECO:0000259" key="4">
    <source>
        <dbReference type="Pfam" id="PF07176"/>
    </source>
</evidence>
<keyword evidence="3" id="KW-0443">Lipid metabolism</keyword>
<keyword evidence="1 5" id="KW-0378">Hydrolase</keyword>